<keyword evidence="15" id="KW-1278">Translocase</keyword>
<dbReference type="SFLD" id="SFLDS00003">
    <property type="entry name" value="Haloacid_Dehalogenase"/>
    <property type="match status" value="1"/>
</dbReference>
<dbReference type="SFLD" id="SFLDG00002">
    <property type="entry name" value="C1.7:_P-type_atpase_like"/>
    <property type="match status" value="1"/>
</dbReference>
<evidence type="ECO:0000256" key="20">
    <source>
        <dbReference type="ARBA" id="ARBA00029719"/>
    </source>
</evidence>
<keyword evidence="12" id="KW-0187">Copper transport</keyword>
<proteinExistence type="inferred from homology"/>
<dbReference type="Gene3D" id="3.30.70.100">
    <property type="match status" value="1"/>
</dbReference>
<feature type="transmembrane region" description="Helical" evidence="23">
    <location>
        <begin position="694"/>
        <end position="713"/>
    </location>
</feature>
<dbReference type="NCBIfam" id="TIGR01494">
    <property type="entry name" value="ATPase_P-type"/>
    <property type="match status" value="1"/>
</dbReference>
<dbReference type="InterPro" id="IPR036163">
    <property type="entry name" value="HMA_dom_sf"/>
</dbReference>
<dbReference type="InterPro" id="IPR027256">
    <property type="entry name" value="P-typ_ATPase_IB"/>
</dbReference>
<protein>
    <recommendedName>
        <fullName evidence="4">Copper-exporting P-type ATPase</fullName>
        <ecNumber evidence="3">7.2.2.8</ecNumber>
    </recommendedName>
    <alternativeName>
        <fullName evidence="20">Copper-exporting P-type ATPase A</fullName>
    </alternativeName>
    <alternativeName>
        <fullName evidence="21">Cu(+)-exporting ATPase</fullName>
    </alternativeName>
</protein>
<evidence type="ECO:0000256" key="10">
    <source>
        <dbReference type="ARBA" id="ARBA00022737"/>
    </source>
</evidence>
<evidence type="ECO:0000256" key="16">
    <source>
        <dbReference type="ARBA" id="ARBA00022989"/>
    </source>
</evidence>
<evidence type="ECO:0000256" key="17">
    <source>
        <dbReference type="ARBA" id="ARBA00023008"/>
    </source>
</evidence>
<evidence type="ECO:0000256" key="6">
    <source>
        <dbReference type="ARBA" id="ARBA00022475"/>
    </source>
</evidence>
<keyword evidence="17" id="KW-0186">Copper</keyword>
<keyword evidence="6 23" id="KW-1003">Cell membrane</keyword>
<feature type="transmembrane region" description="Helical" evidence="23">
    <location>
        <begin position="382"/>
        <end position="403"/>
    </location>
</feature>
<evidence type="ECO:0000256" key="19">
    <source>
        <dbReference type="ARBA" id="ARBA00023136"/>
    </source>
</evidence>
<gene>
    <name evidence="25" type="ORF">EV692_1043</name>
</gene>
<dbReference type="InterPro" id="IPR006121">
    <property type="entry name" value="HMA_dom"/>
</dbReference>
<dbReference type="PANTHER" id="PTHR43520:SF6">
    <property type="entry name" value="COPPER-EXPORTING P-TYPE ATPASE"/>
    <property type="match status" value="1"/>
</dbReference>
<evidence type="ECO:0000256" key="8">
    <source>
        <dbReference type="ARBA" id="ARBA00022692"/>
    </source>
</evidence>
<keyword evidence="26" id="KW-1185">Reference proteome</keyword>
<keyword evidence="13 23" id="KW-0067">ATP-binding</keyword>
<dbReference type="InterPro" id="IPR023298">
    <property type="entry name" value="ATPase_P-typ_TM_dom_sf"/>
</dbReference>
<accession>A0A4R1KX38</accession>
<dbReference type="Pfam" id="PF00702">
    <property type="entry name" value="Hydrolase"/>
    <property type="match status" value="1"/>
</dbReference>
<dbReference type="InterPro" id="IPR023214">
    <property type="entry name" value="HAD_sf"/>
</dbReference>
<dbReference type="NCBIfam" id="TIGR01511">
    <property type="entry name" value="ATPase-IB1_Cu"/>
    <property type="match status" value="1"/>
</dbReference>
<dbReference type="CDD" id="cd00371">
    <property type="entry name" value="HMA"/>
    <property type="match status" value="1"/>
</dbReference>
<dbReference type="Pfam" id="PF00122">
    <property type="entry name" value="E1-E2_ATPase"/>
    <property type="match status" value="1"/>
</dbReference>
<dbReference type="Proteomes" id="UP000295496">
    <property type="component" value="Unassembled WGS sequence"/>
</dbReference>
<dbReference type="PANTHER" id="PTHR43520">
    <property type="entry name" value="ATP7, ISOFORM B"/>
    <property type="match status" value="1"/>
</dbReference>
<evidence type="ECO:0000256" key="13">
    <source>
        <dbReference type="ARBA" id="ARBA00022840"/>
    </source>
</evidence>
<dbReference type="PROSITE" id="PS50846">
    <property type="entry name" value="HMA_2"/>
    <property type="match status" value="1"/>
</dbReference>
<keyword evidence="8 23" id="KW-0812">Transmembrane</keyword>
<dbReference type="InterPro" id="IPR008250">
    <property type="entry name" value="ATPase_P-typ_transduc_dom_A_sf"/>
</dbReference>
<dbReference type="Gene3D" id="2.70.150.10">
    <property type="entry name" value="Calcium-transporting ATPase, cytoplasmic transduction domain A"/>
    <property type="match status" value="1"/>
</dbReference>
<evidence type="ECO:0000256" key="3">
    <source>
        <dbReference type="ARBA" id="ARBA00012517"/>
    </source>
</evidence>
<dbReference type="InterPro" id="IPR001757">
    <property type="entry name" value="P_typ_ATPase"/>
</dbReference>
<comment type="catalytic activity">
    <reaction evidence="22">
        <text>Cu(+)(in) + ATP + H2O = Cu(+)(out) + ADP + phosphate + H(+)</text>
        <dbReference type="Rhea" id="RHEA:25792"/>
        <dbReference type="ChEBI" id="CHEBI:15377"/>
        <dbReference type="ChEBI" id="CHEBI:15378"/>
        <dbReference type="ChEBI" id="CHEBI:30616"/>
        <dbReference type="ChEBI" id="CHEBI:43474"/>
        <dbReference type="ChEBI" id="CHEBI:49552"/>
        <dbReference type="ChEBI" id="CHEBI:456216"/>
        <dbReference type="EC" id="7.2.2.8"/>
    </reaction>
</comment>
<keyword evidence="7" id="KW-0597">Phosphoprotein</keyword>
<dbReference type="PRINTS" id="PR00943">
    <property type="entry name" value="CUATPASE"/>
</dbReference>
<dbReference type="PROSITE" id="PS00154">
    <property type="entry name" value="ATPASE_E1_E2"/>
    <property type="match status" value="1"/>
</dbReference>
<evidence type="ECO:0000256" key="9">
    <source>
        <dbReference type="ARBA" id="ARBA00022723"/>
    </source>
</evidence>
<dbReference type="GO" id="GO:0016887">
    <property type="term" value="F:ATP hydrolysis activity"/>
    <property type="evidence" value="ECO:0007669"/>
    <property type="project" value="InterPro"/>
</dbReference>
<keyword evidence="9 23" id="KW-0479">Metal-binding</keyword>
<evidence type="ECO:0000256" key="18">
    <source>
        <dbReference type="ARBA" id="ARBA00023065"/>
    </source>
</evidence>
<dbReference type="CDD" id="cd02094">
    <property type="entry name" value="P-type_ATPase_Cu-like"/>
    <property type="match status" value="1"/>
</dbReference>
<evidence type="ECO:0000256" key="12">
    <source>
        <dbReference type="ARBA" id="ARBA00022796"/>
    </source>
</evidence>
<keyword evidence="5" id="KW-0813">Transport</keyword>
<dbReference type="SFLD" id="SFLDF00027">
    <property type="entry name" value="p-type_atpase"/>
    <property type="match status" value="1"/>
</dbReference>
<dbReference type="FunFam" id="2.70.150.10:FF:000020">
    <property type="entry name" value="Copper-exporting P-type ATPase A"/>
    <property type="match status" value="1"/>
</dbReference>
<comment type="subcellular location">
    <subcellularLocation>
        <location evidence="1">Cell membrane</location>
        <topology evidence="1">Multi-pass membrane protein</topology>
    </subcellularLocation>
</comment>
<evidence type="ECO:0000256" key="4">
    <source>
        <dbReference type="ARBA" id="ARBA00015102"/>
    </source>
</evidence>
<dbReference type="GO" id="GO:0005524">
    <property type="term" value="F:ATP binding"/>
    <property type="evidence" value="ECO:0007669"/>
    <property type="project" value="UniProtKB-UniRule"/>
</dbReference>
<dbReference type="GO" id="GO:0005507">
    <property type="term" value="F:copper ion binding"/>
    <property type="evidence" value="ECO:0007669"/>
    <property type="project" value="TreeGrafter"/>
</dbReference>
<dbReference type="NCBIfam" id="TIGR01525">
    <property type="entry name" value="ATPase-IB_hvy"/>
    <property type="match status" value="1"/>
</dbReference>
<keyword evidence="18" id="KW-0406">Ion transport</keyword>
<dbReference type="GO" id="GO:0055070">
    <property type="term" value="P:copper ion homeostasis"/>
    <property type="evidence" value="ECO:0007669"/>
    <property type="project" value="TreeGrafter"/>
</dbReference>
<keyword evidence="14" id="KW-0460">Magnesium</keyword>
<keyword evidence="19 23" id="KW-0472">Membrane</keyword>
<feature type="transmembrane region" description="Helical" evidence="23">
    <location>
        <begin position="354"/>
        <end position="376"/>
    </location>
</feature>
<comment type="caution">
    <text evidence="25">The sequence shown here is derived from an EMBL/GenBank/DDBJ whole genome shotgun (WGS) entry which is preliminary data.</text>
</comment>
<dbReference type="InterPro" id="IPR059000">
    <property type="entry name" value="ATPase_P-type_domA"/>
</dbReference>
<dbReference type="InterPro" id="IPR017969">
    <property type="entry name" value="Heavy-metal-associated_CS"/>
</dbReference>
<dbReference type="GO" id="GO:0043682">
    <property type="term" value="F:P-type divalent copper transporter activity"/>
    <property type="evidence" value="ECO:0007669"/>
    <property type="project" value="TreeGrafter"/>
</dbReference>
<dbReference type="SUPFAM" id="SSF55008">
    <property type="entry name" value="HMA, heavy metal-associated domain"/>
    <property type="match status" value="1"/>
</dbReference>
<dbReference type="InterPro" id="IPR023299">
    <property type="entry name" value="ATPase_P-typ_cyto_dom_N"/>
</dbReference>
<feature type="transmembrane region" description="Helical" evidence="23">
    <location>
        <begin position="173"/>
        <end position="195"/>
    </location>
</feature>
<dbReference type="GO" id="GO:0060003">
    <property type="term" value="P:copper ion export"/>
    <property type="evidence" value="ECO:0007669"/>
    <property type="project" value="UniProtKB-ARBA"/>
</dbReference>
<evidence type="ECO:0000256" key="15">
    <source>
        <dbReference type="ARBA" id="ARBA00022967"/>
    </source>
</evidence>
<keyword evidence="11 23" id="KW-0547">Nucleotide-binding</keyword>
<dbReference type="InterPro" id="IPR036412">
    <property type="entry name" value="HAD-like_sf"/>
</dbReference>
<dbReference type="InterPro" id="IPR018303">
    <property type="entry name" value="ATPase_P-typ_P_site"/>
</dbReference>
<reference evidence="25 26" key="1">
    <citation type="submission" date="2019-03" db="EMBL/GenBank/DDBJ databases">
        <title>Genomic Encyclopedia of Type Strains, Phase IV (KMG-IV): sequencing the most valuable type-strain genomes for metagenomic binning, comparative biology and taxonomic classification.</title>
        <authorList>
            <person name="Goeker M."/>
        </authorList>
    </citation>
    <scope>NUCLEOTIDE SEQUENCE [LARGE SCALE GENOMIC DNA]</scope>
    <source>
        <strain evidence="25 26">DSM 10053</strain>
    </source>
</reference>
<dbReference type="Gene3D" id="3.40.1110.10">
    <property type="entry name" value="Calcium-transporting ATPase, cytoplasmic domain N"/>
    <property type="match status" value="1"/>
</dbReference>
<feature type="transmembrane region" description="Helical" evidence="23">
    <location>
        <begin position="135"/>
        <end position="152"/>
    </location>
</feature>
<dbReference type="Pfam" id="PF00403">
    <property type="entry name" value="HMA"/>
    <property type="match status" value="1"/>
</dbReference>
<organism evidence="25 26">
    <name type="scientific">Lonepinella koalarum</name>
    <dbReference type="NCBI Taxonomy" id="53417"/>
    <lineage>
        <taxon>Bacteria</taxon>
        <taxon>Pseudomonadati</taxon>
        <taxon>Pseudomonadota</taxon>
        <taxon>Gammaproteobacteria</taxon>
        <taxon>Pasteurellales</taxon>
        <taxon>Pasteurellaceae</taxon>
        <taxon>Lonepinella</taxon>
    </lineage>
</organism>
<dbReference type="PROSITE" id="PS01229">
    <property type="entry name" value="COF_2"/>
    <property type="match status" value="1"/>
</dbReference>
<dbReference type="GO" id="GO:0140581">
    <property type="term" value="F:P-type monovalent copper transporter activity"/>
    <property type="evidence" value="ECO:0007669"/>
    <property type="project" value="UniProtKB-EC"/>
</dbReference>
<evidence type="ECO:0000256" key="11">
    <source>
        <dbReference type="ARBA" id="ARBA00022741"/>
    </source>
</evidence>
<comment type="similarity">
    <text evidence="2 23">Belongs to the cation transport ATPase (P-type) (TC 3.A.3) family. Type IB subfamily.</text>
</comment>
<evidence type="ECO:0000256" key="14">
    <source>
        <dbReference type="ARBA" id="ARBA00022842"/>
    </source>
</evidence>
<dbReference type="EMBL" id="SMGJ01000003">
    <property type="protein sequence ID" value="TCK69834.1"/>
    <property type="molecule type" value="Genomic_DNA"/>
</dbReference>
<dbReference type="InterPro" id="IPR044492">
    <property type="entry name" value="P_typ_ATPase_HD_dom"/>
</dbReference>
<evidence type="ECO:0000313" key="26">
    <source>
        <dbReference type="Proteomes" id="UP000295496"/>
    </source>
</evidence>
<evidence type="ECO:0000256" key="22">
    <source>
        <dbReference type="ARBA" id="ARBA00049289"/>
    </source>
</evidence>
<keyword evidence="16 23" id="KW-1133">Transmembrane helix</keyword>
<evidence type="ECO:0000256" key="5">
    <source>
        <dbReference type="ARBA" id="ARBA00022448"/>
    </source>
</evidence>
<evidence type="ECO:0000259" key="24">
    <source>
        <dbReference type="PROSITE" id="PS50846"/>
    </source>
</evidence>
<dbReference type="Gene3D" id="3.40.50.1000">
    <property type="entry name" value="HAD superfamily/HAD-like"/>
    <property type="match status" value="1"/>
</dbReference>
<dbReference type="PRINTS" id="PR00119">
    <property type="entry name" value="CATATPASE"/>
</dbReference>
<dbReference type="GO" id="GO:0005886">
    <property type="term" value="C:plasma membrane"/>
    <property type="evidence" value="ECO:0007669"/>
    <property type="project" value="UniProtKB-SubCell"/>
</dbReference>
<dbReference type="EC" id="7.2.2.8" evidence="3"/>
<dbReference type="SUPFAM" id="SSF56784">
    <property type="entry name" value="HAD-like"/>
    <property type="match status" value="1"/>
</dbReference>
<feature type="transmembrane region" description="Helical" evidence="23">
    <location>
        <begin position="201"/>
        <end position="220"/>
    </location>
</feature>
<evidence type="ECO:0000256" key="7">
    <source>
        <dbReference type="ARBA" id="ARBA00022553"/>
    </source>
</evidence>
<feature type="transmembrane region" description="Helical" evidence="23">
    <location>
        <begin position="105"/>
        <end position="123"/>
    </location>
</feature>
<dbReference type="PROSITE" id="PS01047">
    <property type="entry name" value="HMA_1"/>
    <property type="match status" value="1"/>
</dbReference>
<sequence>MVVESCHDQAKIAQNTPQFTLLLDGLSCVACVAKVQKALLNLTGVSSAQVNLADNTALVTGVVEPQDLVQAVLDIGYGAELVEDENQRRVKQQAQQQQEIQQRRWQATVALVVGFGLFFWGIFGGQMQVTADNQLNWMVVGLLVLAVIWFTGQHFYQRAWLNLRNQSTTMDTLVALGTGTAWLYSFMVVLFPDFFPENTRHLYFESSAMIIGLINIGKMLELKAKQQSSQALERLFDLTPQTAKVVTENGEIELPLSQVQTAMRLRLQTGDRVCVDGVVTQGYGWVDESMLTGEPIPVQKEKGDRVNAGTLVTDGTLLFQAEQIGNHTRLANIIKLVRQAQSSKPKIGQLADKIASVFVPVVIMIAFISALIWYVVTQQISYAFVVLTTVLIIACPCALGLATPMSIIAGIGRAAELGVLVRDADALQKAASADTIVFDKTGTLTQGEPTVTAVYTFGSVEQKSAVQFAASLEQGANHPLAKALLAYAQNITLIEPSQFSTLKGLGVSGVIHGKKLWLGNRTLLQQQNIDTDIAEADFLTESEKGATVIFLAEQNQLIAIFAIRDPLRDDTVTAVQHLQQQGYHLVMLTGDQQKTAQAIADEIGIEQVIAGVLPEDKAQVIQQLQAQGRKVVMVGDGINDAPALAQADVSMAMASGSDIAIETAELTLMRHSIHSVADGLQLAKATLRNMKQNLFFAFVYNCLGIPLAAGVFYPLLGALLNPMVGGAAMACSSITVVTNANRLLKFMPKN</sequence>
<evidence type="ECO:0000256" key="21">
    <source>
        <dbReference type="ARBA" id="ARBA00033239"/>
    </source>
</evidence>
<evidence type="ECO:0000256" key="2">
    <source>
        <dbReference type="ARBA" id="ARBA00006024"/>
    </source>
</evidence>
<evidence type="ECO:0000256" key="23">
    <source>
        <dbReference type="RuleBase" id="RU362081"/>
    </source>
</evidence>
<evidence type="ECO:0000256" key="1">
    <source>
        <dbReference type="ARBA" id="ARBA00004651"/>
    </source>
</evidence>
<name>A0A4R1KX38_9PAST</name>
<dbReference type="AlphaFoldDB" id="A0A4R1KX38"/>
<dbReference type="SUPFAM" id="SSF81653">
    <property type="entry name" value="Calcium ATPase, transduction domain A"/>
    <property type="match status" value="1"/>
</dbReference>
<feature type="domain" description="HMA" evidence="24">
    <location>
        <begin position="17"/>
        <end position="80"/>
    </location>
</feature>
<evidence type="ECO:0000313" key="25">
    <source>
        <dbReference type="EMBL" id="TCK69834.1"/>
    </source>
</evidence>
<keyword evidence="10" id="KW-0677">Repeat</keyword>
<dbReference type="SUPFAM" id="SSF81665">
    <property type="entry name" value="Calcium ATPase, transmembrane domain M"/>
    <property type="match status" value="1"/>
</dbReference>